<dbReference type="SUPFAM" id="SSF46785">
    <property type="entry name" value="Winged helix' DNA-binding domain"/>
    <property type="match status" value="1"/>
</dbReference>
<evidence type="ECO:0000313" key="9">
    <source>
        <dbReference type="Proteomes" id="UP000252795"/>
    </source>
</evidence>
<evidence type="ECO:0000256" key="2">
    <source>
        <dbReference type="ARBA" id="ARBA00022898"/>
    </source>
</evidence>
<dbReference type="Gene3D" id="1.10.10.10">
    <property type="entry name" value="Winged helix-like DNA-binding domain superfamily/Winged helix DNA-binding domain"/>
    <property type="match status" value="1"/>
</dbReference>
<evidence type="ECO:0000313" key="8">
    <source>
        <dbReference type="EMBL" id="RCW34953.1"/>
    </source>
</evidence>
<comment type="similarity">
    <text evidence="1">In the C-terminal section; belongs to the class-I pyridoxal-phosphate-dependent aminotransferase family.</text>
</comment>
<evidence type="ECO:0000259" key="6">
    <source>
        <dbReference type="PROSITE" id="PS50949"/>
    </source>
</evidence>
<organism evidence="8 9">
    <name type="scientific">Marinobacter nauticus</name>
    <name type="common">Marinobacter hydrocarbonoclasticus</name>
    <name type="synonym">Marinobacter aquaeolei</name>
    <dbReference type="NCBI Taxonomy" id="2743"/>
    <lineage>
        <taxon>Bacteria</taxon>
        <taxon>Pseudomonadati</taxon>
        <taxon>Pseudomonadota</taxon>
        <taxon>Gammaproteobacteria</taxon>
        <taxon>Pseudomonadales</taxon>
        <taxon>Marinobacteraceae</taxon>
        <taxon>Marinobacter</taxon>
    </lineage>
</organism>
<evidence type="ECO:0000256" key="3">
    <source>
        <dbReference type="ARBA" id="ARBA00023015"/>
    </source>
</evidence>
<evidence type="ECO:0000256" key="1">
    <source>
        <dbReference type="ARBA" id="ARBA00005384"/>
    </source>
</evidence>
<dbReference type="EMBL" id="QNSA01000005">
    <property type="protein sequence ID" value="RBP74204.1"/>
    <property type="molecule type" value="Genomic_DNA"/>
</dbReference>
<dbReference type="GO" id="GO:0030170">
    <property type="term" value="F:pyridoxal phosphate binding"/>
    <property type="evidence" value="ECO:0007669"/>
    <property type="project" value="InterPro"/>
</dbReference>
<protein>
    <submittedName>
        <fullName evidence="8">GntR family transcriptional regulator</fullName>
    </submittedName>
</protein>
<evidence type="ECO:0000313" key="7">
    <source>
        <dbReference type="EMBL" id="RBP74204.1"/>
    </source>
</evidence>
<dbReference type="InterPro" id="IPR015421">
    <property type="entry name" value="PyrdxlP-dep_Trfase_major"/>
</dbReference>
<keyword evidence="3" id="KW-0805">Transcription regulation</keyword>
<dbReference type="CDD" id="cd00609">
    <property type="entry name" value="AAT_like"/>
    <property type="match status" value="1"/>
</dbReference>
<comment type="caution">
    <text evidence="8">The sequence shown here is derived from an EMBL/GenBank/DDBJ whole genome shotgun (WGS) entry which is preliminary data.</text>
</comment>
<keyword evidence="2" id="KW-0663">Pyridoxal phosphate</keyword>
<dbReference type="CDD" id="cd07377">
    <property type="entry name" value="WHTH_GntR"/>
    <property type="match status" value="1"/>
</dbReference>
<dbReference type="InterPro" id="IPR036388">
    <property type="entry name" value="WH-like_DNA-bd_sf"/>
</dbReference>
<dbReference type="PANTHER" id="PTHR46577:SF2">
    <property type="entry name" value="TRANSCRIPTIONAL REGULATORY PROTEIN"/>
    <property type="match status" value="1"/>
</dbReference>
<dbReference type="EMBL" id="QPJB01000005">
    <property type="protein sequence ID" value="RCW34953.1"/>
    <property type="molecule type" value="Genomic_DNA"/>
</dbReference>
<proteinExistence type="inferred from homology"/>
<dbReference type="InterPro" id="IPR004839">
    <property type="entry name" value="Aminotransferase_I/II_large"/>
</dbReference>
<dbReference type="InterPro" id="IPR015422">
    <property type="entry name" value="PyrdxlP-dep_Trfase_small"/>
</dbReference>
<evidence type="ECO:0000256" key="5">
    <source>
        <dbReference type="ARBA" id="ARBA00023163"/>
    </source>
</evidence>
<dbReference type="SMART" id="SM00345">
    <property type="entry name" value="HTH_GNTR"/>
    <property type="match status" value="1"/>
</dbReference>
<keyword evidence="10" id="KW-1185">Reference proteome</keyword>
<dbReference type="Proteomes" id="UP000253065">
    <property type="component" value="Unassembled WGS sequence"/>
</dbReference>
<dbReference type="Gene3D" id="3.40.640.10">
    <property type="entry name" value="Type I PLP-dependent aspartate aminotransferase-like (Major domain)"/>
    <property type="match status" value="1"/>
</dbReference>
<dbReference type="InterPro" id="IPR000524">
    <property type="entry name" value="Tscrpt_reg_HTH_GntR"/>
</dbReference>
<dbReference type="GO" id="GO:0003677">
    <property type="term" value="F:DNA binding"/>
    <property type="evidence" value="ECO:0007669"/>
    <property type="project" value="UniProtKB-KW"/>
</dbReference>
<dbReference type="InterPro" id="IPR051446">
    <property type="entry name" value="HTH_trans_reg/aminotransferase"/>
</dbReference>
<dbReference type="Pfam" id="PF00392">
    <property type="entry name" value="GntR"/>
    <property type="match status" value="1"/>
</dbReference>
<dbReference type="InterPro" id="IPR015424">
    <property type="entry name" value="PyrdxlP-dep_Trfase"/>
</dbReference>
<accession>A0A368V2C3</accession>
<dbReference type="AlphaFoldDB" id="A0A368V2C3"/>
<dbReference type="PROSITE" id="PS50949">
    <property type="entry name" value="HTH_GNTR"/>
    <property type="match status" value="1"/>
</dbReference>
<evidence type="ECO:0000256" key="4">
    <source>
        <dbReference type="ARBA" id="ARBA00023125"/>
    </source>
</evidence>
<dbReference type="Pfam" id="PF00155">
    <property type="entry name" value="Aminotran_1_2"/>
    <property type="match status" value="1"/>
</dbReference>
<gene>
    <name evidence="8" type="ORF">DET51_105333</name>
    <name evidence="7" type="ORF">DET64_105334</name>
</gene>
<dbReference type="PANTHER" id="PTHR46577">
    <property type="entry name" value="HTH-TYPE TRANSCRIPTIONAL REGULATORY PROTEIN GABR"/>
    <property type="match status" value="1"/>
</dbReference>
<dbReference type="Gene3D" id="3.90.1150.10">
    <property type="entry name" value="Aspartate Aminotransferase, domain 1"/>
    <property type="match status" value="1"/>
</dbReference>
<name>A0A368V2C3_MARNT</name>
<keyword evidence="5" id="KW-0804">Transcription</keyword>
<dbReference type="SUPFAM" id="SSF53383">
    <property type="entry name" value="PLP-dependent transferases"/>
    <property type="match status" value="1"/>
</dbReference>
<feature type="domain" description="HTH gntR-type" evidence="6">
    <location>
        <begin position="5"/>
        <end position="73"/>
    </location>
</feature>
<dbReference type="InterPro" id="IPR036390">
    <property type="entry name" value="WH_DNA-bd_sf"/>
</dbReference>
<evidence type="ECO:0000313" key="10">
    <source>
        <dbReference type="Proteomes" id="UP000253065"/>
    </source>
</evidence>
<dbReference type="Proteomes" id="UP000252795">
    <property type="component" value="Unassembled WGS sequence"/>
</dbReference>
<sequence length="466" mass="51732">MASGKPRYQVLEASLREGILSGRWRPGERIPSIRKLCQNHSLAKITVQHALQRLEAQGLVEARERSGFFVSMAQNRFESPSHPVTLEAPQPVSVSQVFQDIMSRSAAFDLLPGSDKNDVPAGIVQLNRSISRALRRQRGDFQYYDEPAGDPSLRQQIALRAAKRGWQAEIDELCITSGCQQSLFLALMAVCQQGDVVAVEAPGFYGVLQLLEQLGLQVVEIPASAETGLDVGAFEQTLQRWDIKACVVSPSFATPTGASMPLHARAHLIELAERHDLAIIEDDIYGESGWLVVPDTLKAVDHSNRVIHCSSLSKVLSRDLRLGWISGGRWHDDIVRLKLTSQLASSRFIQRGVADFFADGGYAAYLRRYRQQLQRQRDQLLDLLGTWSVPIRATSPAGGLALWLELPEQVDTIKLYNRALDEGVVITPGELFSMSGKFSNCLRLSFAHPWTRARAEALMRLPSLMA</sequence>
<dbReference type="GO" id="GO:0003700">
    <property type="term" value="F:DNA-binding transcription factor activity"/>
    <property type="evidence" value="ECO:0007669"/>
    <property type="project" value="InterPro"/>
</dbReference>
<keyword evidence="4" id="KW-0238">DNA-binding</keyword>
<dbReference type="RefSeq" id="WP_113879787.1">
    <property type="nucleotide sequence ID" value="NZ_QNSA01000005.1"/>
</dbReference>
<reference evidence="8 9" key="1">
    <citation type="submission" date="2018-07" db="EMBL/GenBank/DDBJ databases">
        <title>Freshwater and sediment microbial communities from various areas in North America, analyzing microbe dynamics in response to fracking.</title>
        <authorList>
            <person name="Lamendella R."/>
        </authorList>
    </citation>
    <scope>NUCLEOTIDE SEQUENCE [LARGE SCALE GENOMIC DNA]</scope>
    <source>
        <strain evidence="8 9">114E</strain>
        <strain evidence="7 10">114E_o</strain>
    </source>
</reference>